<comment type="caution">
    <text evidence="10">The sequence shown here is derived from an EMBL/GenBank/DDBJ whole genome shotgun (WGS) entry which is preliminary data.</text>
</comment>
<dbReference type="InterPro" id="IPR025877">
    <property type="entry name" value="MobA-like_NTP_Trfase"/>
</dbReference>
<accession>A0ABR9PWA9</accession>
<feature type="binding site" evidence="8">
    <location>
        <position position="101"/>
    </location>
    <ligand>
        <name>GTP</name>
        <dbReference type="ChEBI" id="CHEBI:37565"/>
    </ligand>
</feature>
<keyword evidence="4 8" id="KW-0547">Nucleotide-binding</keyword>
<evidence type="ECO:0000256" key="3">
    <source>
        <dbReference type="ARBA" id="ARBA00022723"/>
    </source>
</evidence>
<dbReference type="Proteomes" id="UP001516472">
    <property type="component" value="Unassembled WGS sequence"/>
</dbReference>
<dbReference type="InterPro" id="IPR013482">
    <property type="entry name" value="Molybde_CF_guanTrfase"/>
</dbReference>
<comment type="caution">
    <text evidence="8">Lacks conserved residue(s) required for the propagation of feature annotation.</text>
</comment>
<feature type="domain" description="MobA-like NTP transferase" evidence="9">
    <location>
        <begin position="13"/>
        <end position="163"/>
    </location>
</feature>
<evidence type="ECO:0000256" key="4">
    <source>
        <dbReference type="ARBA" id="ARBA00022741"/>
    </source>
</evidence>
<evidence type="ECO:0000313" key="10">
    <source>
        <dbReference type="EMBL" id="MBE4752159.1"/>
    </source>
</evidence>
<keyword evidence="10" id="KW-0548">Nucleotidyltransferase</keyword>
<reference evidence="10 11" key="1">
    <citation type="submission" date="2020-02" db="EMBL/GenBank/DDBJ databases">
        <authorList>
            <person name="Babadi Z.K."/>
            <person name="Risdian C."/>
            <person name="Ebrahimipour G.H."/>
            <person name="Wink J."/>
        </authorList>
    </citation>
    <scope>NUCLEOTIDE SEQUENCE [LARGE SCALE GENOMIC DNA]</scope>
    <source>
        <strain evidence="10 11">ZKHCc1 1396</strain>
    </source>
</reference>
<dbReference type="InterPro" id="IPR029044">
    <property type="entry name" value="Nucleotide-diphossugar_trans"/>
</dbReference>
<dbReference type="RefSeq" id="WP_193429357.1">
    <property type="nucleotide sequence ID" value="NZ_CBCSIP010000044.1"/>
</dbReference>
<keyword evidence="5 8" id="KW-0460">Magnesium</keyword>
<evidence type="ECO:0000256" key="7">
    <source>
        <dbReference type="ARBA" id="ARBA00023150"/>
    </source>
</evidence>
<comment type="subcellular location">
    <subcellularLocation>
        <location evidence="8">Cytoplasm</location>
    </subcellularLocation>
</comment>
<dbReference type="PANTHER" id="PTHR19136:SF81">
    <property type="entry name" value="MOLYBDENUM COFACTOR GUANYLYLTRANSFERASE"/>
    <property type="match status" value="1"/>
</dbReference>
<feature type="binding site" evidence="8">
    <location>
        <begin position="15"/>
        <end position="17"/>
    </location>
    <ligand>
        <name>GTP</name>
        <dbReference type="ChEBI" id="CHEBI:37565"/>
    </ligand>
</feature>
<keyword evidence="7 8" id="KW-0501">Molybdenum cofactor biosynthesis</keyword>
<evidence type="ECO:0000256" key="6">
    <source>
        <dbReference type="ARBA" id="ARBA00023134"/>
    </source>
</evidence>
<proteinExistence type="inferred from homology"/>
<keyword evidence="3 8" id="KW-0479">Metal-binding</keyword>
<keyword evidence="2 8" id="KW-0808">Transferase</keyword>
<sequence length="203" mass="21435">MDGSATFPDVTLAILAGGQGTRLGGVAKGLLTVDGRTVLERLLGLGSSFGDVLLVTNAPAPYARFGPRIVADAVEGRGAPGGVHAALGAARTPWVFAVACDMPFVTEAAARVVLEARAQDVDAVCFEREGHWEPLLAVYRAALVARWGEALAENPSLRQVLSRFRTRTLPESALRAVDPHARALVNVNTAEDLARFGVTLPER</sequence>
<evidence type="ECO:0000313" key="11">
    <source>
        <dbReference type="Proteomes" id="UP001516472"/>
    </source>
</evidence>
<dbReference type="SUPFAM" id="SSF53448">
    <property type="entry name" value="Nucleotide-diphospho-sugar transferases"/>
    <property type="match status" value="1"/>
</dbReference>
<evidence type="ECO:0000259" key="9">
    <source>
        <dbReference type="Pfam" id="PF12804"/>
    </source>
</evidence>
<dbReference type="HAMAP" id="MF_00316">
    <property type="entry name" value="MobA"/>
    <property type="match status" value="1"/>
</dbReference>
<dbReference type="EC" id="2.7.7.77" evidence="8"/>
<dbReference type="Gene3D" id="3.90.550.10">
    <property type="entry name" value="Spore Coat Polysaccharide Biosynthesis Protein SpsA, Chain A"/>
    <property type="match status" value="1"/>
</dbReference>
<keyword evidence="6 8" id="KW-0342">GTP-binding</keyword>
<comment type="function">
    <text evidence="8">Transfers a GMP moiety from GTP to Mo-molybdopterin (Mo-MPT) cofactor (Moco or molybdenum cofactor) to form Mo-molybdopterin guanine dinucleotide (Mo-MGD) cofactor.</text>
</comment>
<comment type="similarity">
    <text evidence="8">Belongs to the MobA family.</text>
</comment>
<evidence type="ECO:0000256" key="1">
    <source>
        <dbReference type="ARBA" id="ARBA00022490"/>
    </source>
</evidence>
<feature type="binding site" evidence="8">
    <location>
        <position position="72"/>
    </location>
    <ligand>
        <name>GTP</name>
        <dbReference type="ChEBI" id="CHEBI:37565"/>
    </ligand>
</feature>
<dbReference type="EMBL" id="JAAIYO010000011">
    <property type="protein sequence ID" value="MBE4752159.1"/>
    <property type="molecule type" value="Genomic_DNA"/>
</dbReference>
<dbReference type="GO" id="GO:0016779">
    <property type="term" value="F:nucleotidyltransferase activity"/>
    <property type="evidence" value="ECO:0007669"/>
    <property type="project" value="UniProtKB-KW"/>
</dbReference>
<feature type="binding site" evidence="8">
    <location>
        <position position="101"/>
    </location>
    <ligand>
        <name>Mg(2+)</name>
        <dbReference type="ChEBI" id="CHEBI:18420"/>
    </ligand>
</feature>
<dbReference type="Pfam" id="PF12804">
    <property type="entry name" value="NTP_transf_3"/>
    <property type="match status" value="1"/>
</dbReference>
<gene>
    <name evidence="8" type="primary">mobA</name>
    <name evidence="10" type="ORF">G4177_28750</name>
</gene>
<organism evidence="10 11">
    <name type="scientific">Corallococcus soli</name>
    <dbReference type="NCBI Taxonomy" id="2710757"/>
    <lineage>
        <taxon>Bacteria</taxon>
        <taxon>Pseudomonadati</taxon>
        <taxon>Myxococcota</taxon>
        <taxon>Myxococcia</taxon>
        <taxon>Myxococcales</taxon>
        <taxon>Cystobacterineae</taxon>
        <taxon>Myxococcaceae</taxon>
        <taxon>Corallococcus</taxon>
    </lineage>
</organism>
<evidence type="ECO:0000256" key="5">
    <source>
        <dbReference type="ARBA" id="ARBA00022842"/>
    </source>
</evidence>
<comment type="domain">
    <text evidence="8">The N-terminal domain determines nucleotide recognition and specific binding, while the C-terminal domain determines the specific binding to the target protein.</text>
</comment>
<evidence type="ECO:0000256" key="2">
    <source>
        <dbReference type="ARBA" id="ARBA00022679"/>
    </source>
</evidence>
<name>A0ABR9PWA9_9BACT</name>
<keyword evidence="11" id="KW-1185">Reference proteome</keyword>
<evidence type="ECO:0000256" key="8">
    <source>
        <dbReference type="HAMAP-Rule" id="MF_00316"/>
    </source>
</evidence>
<protein>
    <recommendedName>
        <fullName evidence="8">Probable molybdenum cofactor guanylyltransferase</fullName>
        <shortName evidence="8">MoCo guanylyltransferase</shortName>
        <ecNumber evidence="8">2.7.7.77</ecNumber>
    </recommendedName>
    <alternativeName>
        <fullName evidence="8">GTP:molybdopterin guanylyltransferase</fullName>
    </alternativeName>
    <alternativeName>
        <fullName evidence="8">Mo-MPT guanylyltransferase</fullName>
    </alternativeName>
    <alternativeName>
        <fullName evidence="8">Molybdopterin guanylyltransferase</fullName>
    </alternativeName>
    <alternativeName>
        <fullName evidence="8">Molybdopterin-guanine dinucleotide synthase</fullName>
        <shortName evidence="8">MGD synthase</shortName>
    </alternativeName>
</protein>
<comment type="catalytic activity">
    <reaction evidence="8">
        <text>Mo-molybdopterin + GTP + H(+) = Mo-molybdopterin guanine dinucleotide + diphosphate</text>
        <dbReference type="Rhea" id="RHEA:34243"/>
        <dbReference type="ChEBI" id="CHEBI:15378"/>
        <dbReference type="ChEBI" id="CHEBI:33019"/>
        <dbReference type="ChEBI" id="CHEBI:37565"/>
        <dbReference type="ChEBI" id="CHEBI:71302"/>
        <dbReference type="ChEBI" id="CHEBI:71310"/>
        <dbReference type="EC" id="2.7.7.77"/>
    </reaction>
</comment>
<keyword evidence="1 8" id="KW-0963">Cytoplasm</keyword>
<dbReference type="PANTHER" id="PTHR19136">
    <property type="entry name" value="MOLYBDENUM COFACTOR GUANYLYLTRANSFERASE"/>
    <property type="match status" value="1"/>
</dbReference>
<dbReference type="CDD" id="cd02503">
    <property type="entry name" value="MobA"/>
    <property type="match status" value="1"/>
</dbReference>
<feature type="binding site" evidence="8">
    <location>
        <position position="28"/>
    </location>
    <ligand>
        <name>GTP</name>
        <dbReference type="ChEBI" id="CHEBI:37565"/>
    </ligand>
</feature>
<comment type="cofactor">
    <cofactor evidence="8">
        <name>Mg(2+)</name>
        <dbReference type="ChEBI" id="CHEBI:18420"/>
    </cofactor>
</comment>